<dbReference type="InterPro" id="IPR053153">
    <property type="entry name" value="APC_K+_Transporter"/>
</dbReference>
<feature type="transmembrane region" description="Helical" evidence="5">
    <location>
        <begin position="407"/>
        <end position="426"/>
    </location>
</feature>
<dbReference type="GO" id="GO:0016020">
    <property type="term" value="C:membrane"/>
    <property type="evidence" value="ECO:0007669"/>
    <property type="project" value="UniProtKB-SubCell"/>
</dbReference>
<dbReference type="Gene3D" id="1.20.1740.10">
    <property type="entry name" value="Amino acid/polyamine transporter I"/>
    <property type="match status" value="1"/>
</dbReference>
<feature type="transmembrane region" description="Helical" evidence="5">
    <location>
        <begin position="253"/>
        <end position="277"/>
    </location>
</feature>
<keyword evidence="4 5" id="KW-0472">Membrane</keyword>
<dbReference type="Pfam" id="PF13520">
    <property type="entry name" value="AA_permease_2"/>
    <property type="match status" value="1"/>
</dbReference>
<protein>
    <recommendedName>
        <fullName evidence="8">APC family permease</fullName>
    </recommendedName>
</protein>
<dbReference type="PATRIC" id="fig|176280.10.peg.1959"/>
<reference evidence="6 7" key="1">
    <citation type="journal article" date="2003" name="Mol. Microbiol.">
        <title>Genome-based analysis of virulence genes in a non-biofilm-forming Staphylococcus epidermidis strain (ATCC 12228).</title>
        <authorList>
            <person name="Zhang Y.Q."/>
            <person name="Ren S.X."/>
            <person name="Li H.L."/>
            <person name="Wang Y.X."/>
            <person name="Fu G."/>
            <person name="Yang J."/>
            <person name="Qin Z.Q."/>
            <person name="Miao Y.G."/>
            <person name="Wang W.Y."/>
            <person name="Chen R.S."/>
            <person name="Shen Y."/>
            <person name="Chen Z."/>
            <person name="Yuan Z.H."/>
            <person name="Zhao G.P."/>
            <person name="Qu D."/>
            <person name="Danchin A."/>
            <person name="Wen Y.M."/>
        </authorList>
    </citation>
    <scope>NUCLEOTIDE SEQUENCE [LARGE SCALE GENOMIC DNA]</scope>
    <source>
        <strain evidence="7">ATCC 12228 / FDA PCI 1200</strain>
    </source>
</reference>
<keyword evidence="3 5" id="KW-1133">Transmembrane helix</keyword>
<dbReference type="HOGENOM" id="CLU_017999_1_1_9"/>
<evidence type="ECO:0008006" key="8">
    <source>
        <dbReference type="Google" id="ProtNLM"/>
    </source>
</evidence>
<feature type="transmembrane region" description="Helical" evidence="5">
    <location>
        <begin position="140"/>
        <end position="160"/>
    </location>
</feature>
<keyword evidence="2 5" id="KW-0812">Transmembrane</keyword>
<evidence type="ECO:0000256" key="4">
    <source>
        <dbReference type="ARBA" id="ARBA00023136"/>
    </source>
</evidence>
<dbReference type="EMBL" id="AE015929">
    <property type="protein sequence ID" value="AAO05646.1"/>
    <property type="molecule type" value="Genomic_DNA"/>
</dbReference>
<evidence type="ECO:0000313" key="6">
    <source>
        <dbReference type="EMBL" id="AAO05646.1"/>
    </source>
</evidence>
<gene>
    <name evidence="6" type="ordered locus">SE_2005</name>
</gene>
<evidence type="ECO:0000313" key="7">
    <source>
        <dbReference type="Proteomes" id="UP000001411"/>
    </source>
</evidence>
<evidence type="ECO:0000256" key="2">
    <source>
        <dbReference type="ARBA" id="ARBA00022692"/>
    </source>
</evidence>
<dbReference type="PANTHER" id="PTHR47704">
    <property type="entry name" value="POTASSIUM TRANSPORTER KIMA"/>
    <property type="match status" value="1"/>
</dbReference>
<dbReference type="GO" id="GO:0022857">
    <property type="term" value="F:transmembrane transporter activity"/>
    <property type="evidence" value="ECO:0007669"/>
    <property type="project" value="InterPro"/>
</dbReference>
<dbReference type="PANTHER" id="PTHR47704:SF1">
    <property type="entry name" value="POTASSIUM TRANSPORTER KIMA"/>
    <property type="match status" value="1"/>
</dbReference>
<dbReference type="RefSeq" id="WP_001831444.1">
    <property type="nucleotide sequence ID" value="NC_004461.1"/>
</dbReference>
<dbReference type="Proteomes" id="UP000001411">
    <property type="component" value="Chromosome"/>
</dbReference>
<organism evidence="6 7">
    <name type="scientific">Staphylococcus epidermidis (strain ATCC 12228 / FDA PCI 1200)</name>
    <dbReference type="NCBI Taxonomy" id="176280"/>
    <lineage>
        <taxon>Bacteria</taxon>
        <taxon>Bacillati</taxon>
        <taxon>Bacillota</taxon>
        <taxon>Bacilli</taxon>
        <taxon>Bacillales</taxon>
        <taxon>Staphylococcaceae</taxon>
        <taxon>Staphylococcus</taxon>
    </lineage>
</organism>
<dbReference type="OrthoDB" id="9759676at2"/>
<evidence type="ECO:0000256" key="3">
    <source>
        <dbReference type="ARBA" id="ARBA00022989"/>
    </source>
</evidence>
<sequence length="609" mass="67719">MFIQFKRLLIGRPKRNRDLKNEKISKFKGLAILSSDALSSVAYGPEQILITLSVIGAVASWYTLPIAGAVLILLTALILSYRQIIYAYPKGGGAYIVSKTNLGEKWGLLAGGSLLVDYILTVAVSISSGADAFVAAFPHLYHFKVLIACLLVLFILMMNLRGLTESATVLSYPVYLFIIGLIVLIVVGTFRVATGQIAPHIHSTVGSTVPGVTLFLLLKAFSSGASSLTGVEAISNAVTNFKNPAPKNAVKTLVTMGTILAVLLVGIVVLSYIYGIMPQTETTVLSQLASQIFGENVAFYFIQATTVMILVLAANTGFTAFPMLAASMSKDKYMPRMFTVRGDRLGYSNSIIILGVLAIILIILFEGMTENLIPLYAVGVFIPFTLAQFGMVLKWLRERPERWGIKLTINLIGGTITFIVFMILLITKLNQVWPILLFLPFIVFIFIRIHVHYENIACELRSEIDIHDIPVVDRNLAIVPIQSITTVVDKSIYYAKLLANDDVIAVHVTFGDEDEQAFMTKWKKHFPDVRLVILHSEYRSIIRPISRFIDKIRKKANDKNYLITVVVPEFIPKKAWQHLLHNQTSLRLKLHLIYQKNVTLCTIPFKLIK</sequence>
<feature type="transmembrane region" description="Helical" evidence="5">
    <location>
        <begin position="297"/>
        <end position="324"/>
    </location>
</feature>
<evidence type="ECO:0000256" key="1">
    <source>
        <dbReference type="ARBA" id="ARBA00004141"/>
    </source>
</evidence>
<accession>A0A0H2VJB0</accession>
<evidence type="ECO:0000256" key="5">
    <source>
        <dbReference type="SAM" id="Phobius"/>
    </source>
</evidence>
<dbReference type="KEGG" id="sep:SE_2005"/>
<dbReference type="eggNOG" id="COG0531">
    <property type="taxonomic scope" value="Bacteria"/>
</dbReference>
<dbReference type="AlphaFoldDB" id="A0A0H2VJB0"/>
<feature type="transmembrane region" description="Helical" evidence="5">
    <location>
        <begin position="432"/>
        <end position="451"/>
    </location>
</feature>
<feature type="transmembrane region" description="Helical" evidence="5">
    <location>
        <begin position="172"/>
        <end position="193"/>
    </location>
</feature>
<feature type="transmembrane region" description="Helical" evidence="5">
    <location>
        <begin position="48"/>
        <end position="81"/>
    </location>
</feature>
<feature type="transmembrane region" description="Helical" evidence="5">
    <location>
        <begin position="106"/>
        <end position="128"/>
    </location>
</feature>
<feature type="transmembrane region" description="Helical" evidence="5">
    <location>
        <begin position="371"/>
        <end position="395"/>
    </location>
</feature>
<proteinExistence type="predicted"/>
<comment type="subcellular location">
    <subcellularLocation>
        <location evidence="1">Membrane</location>
        <topology evidence="1">Multi-pass membrane protein</topology>
    </subcellularLocation>
</comment>
<feature type="transmembrane region" description="Helical" evidence="5">
    <location>
        <begin position="345"/>
        <end position="365"/>
    </location>
</feature>
<dbReference type="InterPro" id="IPR002293">
    <property type="entry name" value="AA/rel_permease1"/>
</dbReference>
<name>A0A0H2VJB0_STAES</name>